<dbReference type="PANTHER" id="PTHR36729:SF2">
    <property type="entry name" value="EXPRESSED PROTEIN"/>
    <property type="match status" value="1"/>
</dbReference>
<dbReference type="PANTHER" id="PTHR36729">
    <property type="entry name" value="EXPRESSED PROTEIN"/>
    <property type="match status" value="1"/>
</dbReference>
<comment type="caution">
    <text evidence="3">The sequence shown here is derived from an EMBL/GenBank/DDBJ whole genome shotgun (WGS) entry which is preliminary data.</text>
</comment>
<sequence length="270" mass="31185">MLKQLGGRCHLLHVFSNSNTTSLCTTITVTHVKFAIDDKSLKKLSSSHRRVWGTRCGARRRVRYDSDDDEDGEEDQYYGHNEEIAMLELYTQSARGEALLVTALLDDNEVEVLIFKVPEARRTKLEDKGEKCILVGYGDRTMGYRLYNPVTKKVIFSRDVIFEENESWNWDQTKASRSAELMPEEETREMATEPQIPRDQQTPQRGSSSPQRYDASLPIERDFSDMMPRGTRSLEDLYENTEQVEEDVTLYCLLMTSDPVSFEEANQEEK</sequence>
<dbReference type="GO" id="GO:0009507">
    <property type="term" value="C:chloroplast"/>
    <property type="evidence" value="ECO:0007669"/>
    <property type="project" value="TreeGrafter"/>
</dbReference>
<accession>A0A5C7HJU2</accession>
<reference evidence="4" key="1">
    <citation type="journal article" date="2019" name="Gigascience">
        <title>De novo genome assembly of the endangered Acer yangbiense, a plant species with extremely small populations endemic to Yunnan Province, China.</title>
        <authorList>
            <person name="Yang J."/>
            <person name="Wariss H.M."/>
            <person name="Tao L."/>
            <person name="Zhang R."/>
            <person name="Yun Q."/>
            <person name="Hollingsworth P."/>
            <person name="Dao Z."/>
            <person name="Luo G."/>
            <person name="Guo H."/>
            <person name="Ma Y."/>
            <person name="Sun W."/>
        </authorList>
    </citation>
    <scope>NUCLEOTIDE SEQUENCE [LARGE SCALE GENOMIC DNA]</scope>
    <source>
        <strain evidence="4">cv. Malutang</strain>
    </source>
</reference>
<gene>
    <name evidence="3" type="ORF">EZV62_018372</name>
</gene>
<proteinExistence type="predicted"/>
<evidence type="ECO:0000313" key="3">
    <source>
        <dbReference type="EMBL" id="TXG57059.1"/>
    </source>
</evidence>
<dbReference type="OrthoDB" id="6776856at2759"/>
<feature type="domain" description="Retroviral polymerase SH3-like" evidence="2">
    <location>
        <begin position="116"/>
        <end position="174"/>
    </location>
</feature>
<feature type="compositionally biased region" description="Polar residues" evidence="1">
    <location>
        <begin position="198"/>
        <end position="211"/>
    </location>
</feature>
<dbReference type="InterPro" id="IPR057670">
    <property type="entry name" value="SH3_retrovirus"/>
</dbReference>
<keyword evidence="4" id="KW-1185">Reference proteome</keyword>
<name>A0A5C7HJU2_9ROSI</name>
<organism evidence="3 4">
    <name type="scientific">Acer yangbiense</name>
    <dbReference type="NCBI Taxonomy" id="1000413"/>
    <lineage>
        <taxon>Eukaryota</taxon>
        <taxon>Viridiplantae</taxon>
        <taxon>Streptophyta</taxon>
        <taxon>Embryophyta</taxon>
        <taxon>Tracheophyta</taxon>
        <taxon>Spermatophyta</taxon>
        <taxon>Magnoliopsida</taxon>
        <taxon>eudicotyledons</taxon>
        <taxon>Gunneridae</taxon>
        <taxon>Pentapetalae</taxon>
        <taxon>rosids</taxon>
        <taxon>malvids</taxon>
        <taxon>Sapindales</taxon>
        <taxon>Sapindaceae</taxon>
        <taxon>Hippocastanoideae</taxon>
        <taxon>Acereae</taxon>
        <taxon>Acer</taxon>
    </lineage>
</organism>
<dbReference type="Pfam" id="PF25597">
    <property type="entry name" value="SH3_retrovirus"/>
    <property type="match status" value="1"/>
</dbReference>
<dbReference type="EMBL" id="VAHF01000008">
    <property type="protein sequence ID" value="TXG57059.1"/>
    <property type="molecule type" value="Genomic_DNA"/>
</dbReference>
<protein>
    <recommendedName>
        <fullName evidence="2">Retroviral polymerase SH3-like domain-containing protein</fullName>
    </recommendedName>
</protein>
<evidence type="ECO:0000313" key="4">
    <source>
        <dbReference type="Proteomes" id="UP000323000"/>
    </source>
</evidence>
<evidence type="ECO:0000256" key="1">
    <source>
        <dbReference type="SAM" id="MobiDB-lite"/>
    </source>
</evidence>
<dbReference type="AlphaFoldDB" id="A0A5C7HJU2"/>
<evidence type="ECO:0000259" key="2">
    <source>
        <dbReference type="Pfam" id="PF25597"/>
    </source>
</evidence>
<dbReference type="Proteomes" id="UP000323000">
    <property type="component" value="Chromosome 8"/>
</dbReference>
<feature type="region of interest" description="Disordered" evidence="1">
    <location>
        <begin position="172"/>
        <end position="227"/>
    </location>
</feature>